<evidence type="ECO:0000313" key="2">
    <source>
        <dbReference type="Proteomes" id="UP001589610"/>
    </source>
</evidence>
<dbReference type="PANTHER" id="PTHR42941:SF1">
    <property type="entry name" value="SLL1037 PROTEIN"/>
    <property type="match status" value="1"/>
</dbReference>
<name>A0ABV5T7W9_9ACTN</name>
<organism evidence="1 2">
    <name type="scientific">Streptosporangium vulgare</name>
    <dbReference type="NCBI Taxonomy" id="46190"/>
    <lineage>
        <taxon>Bacteria</taxon>
        <taxon>Bacillati</taxon>
        <taxon>Actinomycetota</taxon>
        <taxon>Actinomycetes</taxon>
        <taxon>Streptosporangiales</taxon>
        <taxon>Streptosporangiaceae</taxon>
        <taxon>Streptosporangium</taxon>
    </lineage>
</organism>
<dbReference type="NCBIfam" id="TIGR02122">
    <property type="entry name" value="TRAP_TAXI"/>
    <property type="match status" value="1"/>
</dbReference>
<keyword evidence="2" id="KW-1185">Reference proteome</keyword>
<gene>
    <name evidence="1" type="ORF">ACFFRH_06660</name>
</gene>
<dbReference type="SUPFAM" id="SSF53850">
    <property type="entry name" value="Periplasmic binding protein-like II"/>
    <property type="match status" value="1"/>
</dbReference>
<proteinExistence type="predicted"/>
<sequence length="322" mass="33881">MVLNLEPRLSRRVVLLAAGGLLVGCSGPPETGMVHLRLATGPAGAVYRRIGGALAEYVSEQVPGVTMVTVPSGASTDNIRMLRAGEVHLGLTSLDALITTDGSAPEGLSAICRLYDSHLHLVVMAGSAIDGFRDLEGKRVSLGAHDSGTEFTSLRVLELGLVNADGRYLSQAESAAALRDGEIDAMFSLTGVPTPAITELAQRYPIRLIPLDAQADALFTAFPGPYTPAMIPATAYAGVPATRTVAVPNVLLVRDDLPDDLVYAITDTIFTHTGTIISASRDAEALPEAVPEAWQINVRTGISTASTPLHPGAAAWFRDHKR</sequence>
<dbReference type="InterPro" id="IPR011852">
    <property type="entry name" value="TRAP_TAXI"/>
</dbReference>
<dbReference type="Pfam" id="PF16868">
    <property type="entry name" value="NMT1_3"/>
    <property type="match status" value="1"/>
</dbReference>
<dbReference type="PANTHER" id="PTHR42941">
    <property type="entry name" value="SLL1037 PROTEIN"/>
    <property type="match status" value="1"/>
</dbReference>
<dbReference type="Proteomes" id="UP001589610">
    <property type="component" value="Unassembled WGS sequence"/>
</dbReference>
<comment type="caution">
    <text evidence="1">The sequence shown here is derived from an EMBL/GenBank/DDBJ whole genome shotgun (WGS) entry which is preliminary data.</text>
</comment>
<evidence type="ECO:0000313" key="1">
    <source>
        <dbReference type="EMBL" id="MFB9675164.1"/>
    </source>
</evidence>
<accession>A0ABV5T7W9</accession>
<dbReference type="EMBL" id="JBHMBS010000002">
    <property type="protein sequence ID" value="MFB9675164.1"/>
    <property type="molecule type" value="Genomic_DNA"/>
</dbReference>
<protein>
    <submittedName>
        <fullName evidence="1">TAXI family TRAP transporter solute-binding subunit</fullName>
    </submittedName>
</protein>
<dbReference type="RefSeq" id="WP_344745876.1">
    <property type="nucleotide sequence ID" value="NZ_BAAAWW010000077.1"/>
</dbReference>
<reference evidence="1 2" key="1">
    <citation type="submission" date="2024-09" db="EMBL/GenBank/DDBJ databases">
        <authorList>
            <person name="Sun Q."/>
            <person name="Mori K."/>
        </authorList>
    </citation>
    <scope>NUCLEOTIDE SEQUENCE [LARGE SCALE GENOMIC DNA]</scope>
    <source>
        <strain evidence="1 2">JCM 3028</strain>
    </source>
</reference>
<dbReference type="Gene3D" id="3.40.190.10">
    <property type="entry name" value="Periplasmic binding protein-like II"/>
    <property type="match status" value="2"/>
</dbReference>